<keyword evidence="1" id="KW-0812">Transmembrane</keyword>
<dbReference type="PANTHER" id="PTHR37305">
    <property type="entry name" value="INTEGRAL MEMBRANE PROTEIN-RELATED"/>
    <property type="match status" value="1"/>
</dbReference>
<feature type="transmembrane region" description="Helical" evidence="1">
    <location>
        <begin position="107"/>
        <end position="129"/>
    </location>
</feature>
<name>A0A3M8CPB5_9BACL</name>
<comment type="caution">
    <text evidence="2">The sequence shown here is derived from an EMBL/GenBank/DDBJ whole genome shotgun (WGS) entry which is preliminary data.</text>
</comment>
<dbReference type="GO" id="GO:0140359">
    <property type="term" value="F:ABC-type transporter activity"/>
    <property type="evidence" value="ECO:0007669"/>
    <property type="project" value="InterPro"/>
</dbReference>
<dbReference type="Pfam" id="PF12679">
    <property type="entry name" value="ABC2_membrane_2"/>
    <property type="match status" value="1"/>
</dbReference>
<keyword evidence="1" id="KW-1133">Transmembrane helix</keyword>
<protein>
    <submittedName>
        <fullName evidence="2">ABC transporter permease</fullName>
    </submittedName>
</protein>
<dbReference type="AlphaFoldDB" id="A0A3M8CPB5"/>
<sequence length="313" mass="35213">MYKLLRNENMKLYSKFGTWLMMTLLLLTVALIGVVSQYDAPPPDVSQWRSHVERDIEQMKAGILNEPNPQVVKQMENHIKIKEYALAHGIVPLEYTPWSFTKEGSSLIPLVSLFVIFAAGGIVANEFAWGTIKSLLVKPHSRAKILLAKYVSVLQFALLLLVMLFAATFACKGLFHDFAYWDTPYLFTDAQGNVQEGNMALHLFSAYLLNSVELLFVATISFMISSVFRSASLAIGITMLLLLLGGMTTSLLAVKYDWIKYTLFANTSLSMYMEGSPLIEGMTLPFSLIVLSIYFLAFILTTWTVFTKRDVVR</sequence>
<dbReference type="Proteomes" id="UP000281915">
    <property type="component" value="Unassembled WGS sequence"/>
</dbReference>
<feature type="transmembrane region" description="Helical" evidence="1">
    <location>
        <begin position="286"/>
        <end position="306"/>
    </location>
</feature>
<dbReference type="PANTHER" id="PTHR37305:SF1">
    <property type="entry name" value="MEMBRANE PROTEIN"/>
    <property type="match status" value="1"/>
</dbReference>
<dbReference type="EMBL" id="RHHT01000030">
    <property type="protein sequence ID" value="RNB77508.1"/>
    <property type="molecule type" value="Genomic_DNA"/>
</dbReference>
<evidence type="ECO:0000313" key="2">
    <source>
        <dbReference type="EMBL" id="RNB77508.1"/>
    </source>
</evidence>
<feature type="transmembrane region" description="Helical" evidence="1">
    <location>
        <begin position="150"/>
        <end position="175"/>
    </location>
</feature>
<feature type="transmembrane region" description="Helical" evidence="1">
    <location>
        <begin position="231"/>
        <end position="254"/>
    </location>
</feature>
<evidence type="ECO:0000313" key="3">
    <source>
        <dbReference type="Proteomes" id="UP000281915"/>
    </source>
</evidence>
<dbReference type="GO" id="GO:0005886">
    <property type="term" value="C:plasma membrane"/>
    <property type="evidence" value="ECO:0007669"/>
    <property type="project" value="UniProtKB-SubCell"/>
</dbReference>
<dbReference type="RefSeq" id="WP_122914013.1">
    <property type="nucleotide sequence ID" value="NZ_RHHT01000030.1"/>
</dbReference>
<reference evidence="2 3" key="1">
    <citation type="submission" date="2018-10" db="EMBL/GenBank/DDBJ databases">
        <title>Phylogenomics of Brevibacillus.</title>
        <authorList>
            <person name="Dunlap C."/>
        </authorList>
    </citation>
    <scope>NUCLEOTIDE SEQUENCE [LARGE SCALE GENOMIC DNA]</scope>
    <source>
        <strain evidence="2 3">JCM 15085</strain>
    </source>
</reference>
<organism evidence="2 3">
    <name type="scientific">Brevibacillus panacihumi</name>
    <dbReference type="NCBI Taxonomy" id="497735"/>
    <lineage>
        <taxon>Bacteria</taxon>
        <taxon>Bacillati</taxon>
        <taxon>Bacillota</taxon>
        <taxon>Bacilli</taxon>
        <taxon>Bacillales</taxon>
        <taxon>Paenibacillaceae</taxon>
        <taxon>Brevibacillus</taxon>
    </lineage>
</organism>
<accession>A0A3M8CPB5</accession>
<feature type="transmembrane region" description="Helical" evidence="1">
    <location>
        <begin position="204"/>
        <end position="224"/>
    </location>
</feature>
<gene>
    <name evidence="2" type="ORF">EDM58_14690</name>
</gene>
<proteinExistence type="predicted"/>
<evidence type="ECO:0000256" key="1">
    <source>
        <dbReference type="SAM" id="Phobius"/>
    </source>
</evidence>
<keyword evidence="1" id="KW-0472">Membrane</keyword>